<dbReference type="InterPro" id="IPR049342">
    <property type="entry name" value="TRAF1-6_MATH_dom"/>
</dbReference>
<evidence type="ECO:0000256" key="4">
    <source>
        <dbReference type="ARBA" id="ARBA00022737"/>
    </source>
</evidence>
<dbReference type="GO" id="GO:0007165">
    <property type="term" value="P:signal transduction"/>
    <property type="evidence" value="ECO:0007669"/>
    <property type="project" value="InterPro"/>
</dbReference>
<evidence type="ECO:0000313" key="12">
    <source>
        <dbReference type="EMBL" id="VDK57231.1"/>
    </source>
</evidence>
<feature type="coiled-coil region" evidence="8">
    <location>
        <begin position="171"/>
        <end position="198"/>
    </location>
</feature>
<dbReference type="InterPro" id="IPR001293">
    <property type="entry name" value="Znf_TRAF"/>
</dbReference>
<evidence type="ECO:0000313" key="14">
    <source>
        <dbReference type="WBParaSite" id="ASIM_0001683701-mRNA-1"/>
    </source>
</evidence>
<keyword evidence="13" id="KW-1185">Reference proteome</keyword>
<accession>A0A0M3K796</accession>
<dbReference type="GO" id="GO:0008270">
    <property type="term" value="F:zinc ion binding"/>
    <property type="evidence" value="ECO:0007669"/>
    <property type="project" value="UniProtKB-KW"/>
</dbReference>
<dbReference type="InterPro" id="IPR012227">
    <property type="entry name" value="TNF_rcpt-assoc_TRAF_met"/>
</dbReference>
<dbReference type="Pfam" id="PF21355">
    <property type="entry name" value="TRAF-mep_MATH"/>
    <property type="match status" value="1"/>
</dbReference>
<comment type="subcellular location">
    <subcellularLocation>
        <location evidence="1">Cytoplasm</location>
    </subcellularLocation>
</comment>
<organism evidence="14">
    <name type="scientific">Anisakis simplex</name>
    <name type="common">Herring worm</name>
    <dbReference type="NCBI Taxonomy" id="6269"/>
    <lineage>
        <taxon>Eukaryota</taxon>
        <taxon>Metazoa</taxon>
        <taxon>Ecdysozoa</taxon>
        <taxon>Nematoda</taxon>
        <taxon>Chromadorea</taxon>
        <taxon>Rhabditida</taxon>
        <taxon>Spirurina</taxon>
        <taxon>Ascaridomorpha</taxon>
        <taxon>Ascaridoidea</taxon>
        <taxon>Anisakidae</taxon>
        <taxon>Anisakis</taxon>
        <taxon>Anisakis simplex complex</taxon>
    </lineage>
</organism>
<feature type="region of interest" description="Disordered" evidence="9">
    <location>
        <begin position="1"/>
        <end position="26"/>
    </location>
</feature>
<dbReference type="PROSITE" id="PS50145">
    <property type="entry name" value="ZF_TRAF"/>
    <property type="match status" value="1"/>
</dbReference>
<feature type="domain" description="MATH" evidence="10">
    <location>
        <begin position="200"/>
        <end position="349"/>
    </location>
</feature>
<evidence type="ECO:0000256" key="2">
    <source>
        <dbReference type="ARBA" id="ARBA00022490"/>
    </source>
</evidence>
<dbReference type="InterPro" id="IPR013083">
    <property type="entry name" value="Znf_RING/FYVE/PHD"/>
</dbReference>
<keyword evidence="2" id="KW-0963">Cytoplasm</keyword>
<evidence type="ECO:0000256" key="8">
    <source>
        <dbReference type="SAM" id="Coils"/>
    </source>
</evidence>
<dbReference type="OrthoDB" id="5574452at2759"/>
<dbReference type="PANTHER" id="PTHR10131:SF151">
    <property type="entry name" value="TNF RECEPTOR ASSOCIATED FACTOR (TRAF) HOMOLOG"/>
    <property type="match status" value="1"/>
</dbReference>
<evidence type="ECO:0000256" key="1">
    <source>
        <dbReference type="ARBA" id="ARBA00004496"/>
    </source>
</evidence>
<dbReference type="FunFam" id="2.60.210.10:FF:000017">
    <property type="entry name" value="TNF receptor-associated factor"/>
    <property type="match status" value="1"/>
</dbReference>
<sequence length="357" mass="40154">MLPPPKTASPALVSTETSTPGLVPPKTASSVRSVLSRIAFSPTPQQIEIVFDNPLPKPVKDSQLQKRIQQLPVKCSFFDNGCTWTGILKQLQICPLALIDCPNKCGVCEMTREQIAKHLPDCPKAGSSCPFSEFGCQYRGGREMLQQHIQEEPIRHLTLLCDGVLDLKMLLANMELSMETMGTNLETLQKKCATLEKLYGSQMIWRIDNVKQKQNEARSGTRSIIFSPPFASARHGYKMVLSVSLYGDGQVRGEYMSAFISIMRGEFDALLEWPFTNQIKITLLDQNEDISSRNNIEYVIKPTPIAAHKSFLDRPISERNASFGAVRFCELDIVEKYIRDDVMFIKVDVDNSKTRPF</sequence>
<gene>
    <name evidence="12" type="ORF">ASIM_LOCUS16244</name>
</gene>
<dbReference type="GO" id="GO:0043122">
    <property type="term" value="P:regulation of canonical NF-kappaB signal transduction"/>
    <property type="evidence" value="ECO:0007669"/>
    <property type="project" value="TreeGrafter"/>
</dbReference>
<evidence type="ECO:0000256" key="7">
    <source>
        <dbReference type="PROSITE-ProRule" id="PRU00207"/>
    </source>
</evidence>
<evidence type="ECO:0000256" key="3">
    <source>
        <dbReference type="ARBA" id="ARBA00022723"/>
    </source>
</evidence>
<protein>
    <submittedName>
        <fullName evidence="14">TNF receptor-associated factor 2</fullName>
    </submittedName>
</protein>
<dbReference type="Pfam" id="PF02176">
    <property type="entry name" value="zf-TRAF"/>
    <property type="match status" value="1"/>
</dbReference>
<evidence type="ECO:0000259" key="11">
    <source>
        <dbReference type="PROSITE" id="PS50145"/>
    </source>
</evidence>
<keyword evidence="6 7" id="KW-0862">Zinc</keyword>
<dbReference type="SMART" id="SM00061">
    <property type="entry name" value="MATH"/>
    <property type="match status" value="1"/>
</dbReference>
<reference evidence="14" key="1">
    <citation type="submission" date="2017-02" db="UniProtKB">
        <authorList>
            <consortium name="WormBaseParasite"/>
        </authorList>
    </citation>
    <scope>IDENTIFICATION</scope>
</reference>
<dbReference type="CDD" id="cd00270">
    <property type="entry name" value="MATH_TRAF_C"/>
    <property type="match status" value="1"/>
</dbReference>
<dbReference type="PANTHER" id="PTHR10131">
    <property type="entry name" value="TNF RECEPTOR ASSOCIATED FACTOR"/>
    <property type="match status" value="1"/>
</dbReference>
<dbReference type="InterPro" id="IPR002083">
    <property type="entry name" value="MATH/TRAF_dom"/>
</dbReference>
<dbReference type="Gene3D" id="2.60.210.10">
    <property type="entry name" value="Apoptosis, Tumor Necrosis Factor Receptor Associated Protein 2, Chain A"/>
    <property type="match status" value="1"/>
</dbReference>
<dbReference type="PROSITE" id="PS50144">
    <property type="entry name" value="MATH"/>
    <property type="match status" value="1"/>
</dbReference>
<dbReference type="PIRSF" id="PIRSF015614">
    <property type="entry name" value="TRAF"/>
    <property type="match status" value="1"/>
</dbReference>
<keyword evidence="3 7" id="KW-0479">Metal-binding</keyword>
<dbReference type="Gene3D" id="3.30.40.10">
    <property type="entry name" value="Zinc/RING finger domain, C3HC4 (zinc finger)"/>
    <property type="match status" value="1"/>
</dbReference>
<dbReference type="InterPro" id="IPR008974">
    <property type="entry name" value="TRAF-like"/>
</dbReference>
<dbReference type="GO" id="GO:0005737">
    <property type="term" value="C:cytoplasm"/>
    <property type="evidence" value="ECO:0007669"/>
    <property type="project" value="UniProtKB-SubCell"/>
</dbReference>
<evidence type="ECO:0000256" key="9">
    <source>
        <dbReference type="SAM" id="MobiDB-lite"/>
    </source>
</evidence>
<dbReference type="EMBL" id="UYRR01032929">
    <property type="protein sequence ID" value="VDK57231.1"/>
    <property type="molecule type" value="Genomic_DNA"/>
</dbReference>
<dbReference type="GO" id="GO:0042981">
    <property type="term" value="P:regulation of apoptotic process"/>
    <property type="evidence" value="ECO:0007669"/>
    <property type="project" value="InterPro"/>
</dbReference>
<dbReference type="Proteomes" id="UP000267096">
    <property type="component" value="Unassembled WGS sequence"/>
</dbReference>
<evidence type="ECO:0000313" key="13">
    <source>
        <dbReference type="Proteomes" id="UP000267096"/>
    </source>
</evidence>
<dbReference type="AlphaFoldDB" id="A0A0M3K796"/>
<proteinExistence type="predicted"/>
<keyword evidence="5 7" id="KW-0863">Zinc-finger</keyword>
<keyword evidence="8" id="KW-0175">Coiled coil</keyword>
<evidence type="ECO:0000256" key="5">
    <source>
        <dbReference type="ARBA" id="ARBA00022771"/>
    </source>
</evidence>
<feature type="zinc finger region" description="TRAF-type" evidence="7">
    <location>
        <begin position="90"/>
        <end position="146"/>
    </location>
</feature>
<dbReference type="SUPFAM" id="SSF49599">
    <property type="entry name" value="TRAF domain-like"/>
    <property type="match status" value="3"/>
</dbReference>
<feature type="domain" description="TRAF-type" evidence="11">
    <location>
        <begin position="90"/>
        <end position="146"/>
    </location>
</feature>
<evidence type="ECO:0000259" key="10">
    <source>
        <dbReference type="PROSITE" id="PS50144"/>
    </source>
</evidence>
<dbReference type="WBParaSite" id="ASIM_0001683701-mRNA-1">
    <property type="protein sequence ID" value="ASIM_0001683701-mRNA-1"/>
    <property type="gene ID" value="ASIM_0001683701"/>
</dbReference>
<name>A0A0M3K796_ANISI</name>
<evidence type="ECO:0000256" key="6">
    <source>
        <dbReference type="ARBA" id="ARBA00022833"/>
    </source>
</evidence>
<keyword evidence="4" id="KW-0677">Repeat</keyword>
<reference evidence="12 13" key="2">
    <citation type="submission" date="2018-11" db="EMBL/GenBank/DDBJ databases">
        <authorList>
            <consortium name="Pathogen Informatics"/>
        </authorList>
    </citation>
    <scope>NUCLEOTIDE SEQUENCE [LARGE SCALE GENOMIC DNA]</scope>
</reference>